<dbReference type="AlphaFoldDB" id="A0A644WJD2"/>
<organism evidence="1">
    <name type="scientific">bioreactor metagenome</name>
    <dbReference type="NCBI Taxonomy" id="1076179"/>
    <lineage>
        <taxon>unclassified sequences</taxon>
        <taxon>metagenomes</taxon>
        <taxon>ecological metagenomes</taxon>
    </lineage>
</organism>
<accession>A0A644WJD2</accession>
<name>A0A644WJD2_9ZZZZ</name>
<sequence>MEFTQYDHQRYRQQLTQGVQFSPACRHEGLDTLYIAHCMRDPNKGGSLILLISGLYRRLQHAYAANRLQRLECKVRFFQHKLYGTL</sequence>
<dbReference type="EMBL" id="VSSQ01000988">
    <property type="protein sequence ID" value="MPM03870.1"/>
    <property type="molecule type" value="Genomic_DNA"/>
</dbReference>
<comment type="caution">
    <text evidence="1">The sequence shown here is derived from an EMBL/GenBank/DDBJ whole genome shotgun (WGS) entry which is preliminary data.</text>
</comment>
<protein>
    <submittedName>
        <fullName evidence="1">Uncharacterized protein</fullName>
    </submittedName>
</protein>
<gene>
    <name evidence="1" type="ORF">SDC9_50137</name>
</gene>
<evidence type="ECO:0000313" key="1">
    <source>
        <dbReference type="EMBL" id="MPM03870.1"/>
    </source>
</evidence>
<reference evidence="1" key="1">
    <citation type="submission" date="2019-08" db="EMBL/GenBank/DDBJ databases">
        <authorList>
            <person name="Kucharzyk K."/>
            <person name="Murdoch R.W."/>
            <person name="Higgins S."/>
            <person name="Loffler F."/>
        </authorList>
    </citation>
    <scope>NUCLEOTIDE SEQUENCE</scope>
</reference>
<proteinExistence type="predicted"/>